<keyword evidence="3" id="KW-1185">Reference proteome</keyword>
<dbReference type="OrthoDB" id="582586at2"/>
<dbReference type="RefSeq" id="WP_114044097.1">
    <property type="nucleotide sequence ID" value="NZ_CP025198.1"/>
</dbReference>
<dbReference type="KEGG" id="acij:JS278_00831"/>
<evidence type="ECO:0000313" key="3">
    <source>
        <dbReference type="Proteomes" id="UP000251995"/>
    </source>
</evidence>
<sequence length="121" mass="13594">MLDDLLQLEHQGWQSLCDGTGADFYGRIMTEDAVMVLAHGQVFDRRAVIDSLNDAPGWRTYDISEERLVTLGHDDAAIVYTGRGYRAEGAPEFVALMSSVYTRKNGSWRLVLYQQTPVPVQ</sequence>
<dbReference type="Proteomes" id="UP000251995">
    <property type="component" value="Chromosome"/>
</dbReference>
<evidence type="ECO:0000313" key="2">
    <source>
        <dbReference type="EMBL" id="AXE38018.1"/>
    </source>
</evidence>
<dbReference type="SUPFAM" id="SSF54427">
    <property type="entry name" value="NTF2-like"/>
    <property type="match status" value="1"/>
</dbReference>
<dbReference type="EMBL" id="CP025198">
    <property type="protein sequence ID" value="AXE38018.1"/>
    <property type="molecule type" value="Genomic_DNA"/>
</dbReference>
<evidence type="ECO:0000259" key="1">
    <source>
        <dbReference type="Pfam" id="PF14534"/>
    </source>
</evidence>
<dbReference type="Pfam" id="PF14534">
    <property type="entry name" value="DUF4440"/>
    <property type="match status" value="1"/>
</dbReference>
<dbReference type="AlphaFoldDB" id="A0A344URX0"/>
<gene>
    <name evidence="2" type="ORF">JS278_00831</name>
</gene>
<dbReference type="InterPro" id="IPR027843">
    <property type="entry name" value="DUF4440"/>
</dbReference>
<dbReference type="Gene3D" id="3.10.450.50">
    <property type="match status" value="1"/>
</dbReference>
<organism evidence="2 3">
    <name type="scientific">Acidipropionibacterium virtanenii</name>
    <dbReference type="NCBI Taxonomy" id="2057246"/>
    <lineage>
        <taxon>Bacteria</taxon>
        <taxon>Bacillati</taxon>
        <taxon>Actinomycetota</taxon>
        <taxon>Actinomycetes</taxon>
        <taxon>Propionibacteriales</taxon>
        <taxon>Propionibacteriaceae</taxon>
        <taxon>Acidipropionibacterium</taxon>
    </lineage>
</organism>
<reference evidence="2 3" key="1">
    <citation type="submission" date="2017-12" db="EMBL/GenBank/DDBJ databases">
        <title>The whole genome sequence of the Acidipropionibacterium virtanenii sp. nov. type strain JS278.</title>
        <authorList>
            <person name="Laine P."/>
            <person name="Deptula P."/>
            <person name="Varmanen P."/>
            <person name="Auvinen P."/>
        </authorList>
    </citation>
    <scope>NUCLEOTIDE SEQUENCE [LARGE SCALE GENOMIC DNA]</scope>
    <source>
        <strain evidence="2 3">JS278</strain>
    </source>
</reference>
<protein>
    <recommendedName>
        <fullName evidence="1">DUF4440 domain-containing protein</fullName>
    </recommendedName>
</protein>
<dbReference type="InterPro" id="IPR032710">
    <property type="entry name" value="NTF2-like_dom_sf"/>
</dbReference>
<accession>A0A344URX0</accession>
<proteinExistence type="predicted"/>
<feature type="domain" description="DUF4440" evidence="1">
    <location>
        <begin position="5"/>
        <end position="110"/>
    </location>
</feature>
<name>A0A344URX0_9ACTN</name>